<dbReference type="HOGENOM" id="CLU_046006_16_0_10"/>
<dbReference type="KEGG" id="tfo:BFO_2156"/>
<organism evidence="2 3">
    <name type="scientific">Tannerella forsythia (strain ATCC 43037 / JCM 10827 / CCUG 21028 A / KCTC 5666 / FDC 338)</name>
    <name type="common">Bacteroides forsythus</name>
    <dbReference type="NCBI Taxonomy" id="203275"/>
    <lineage>
        <taxon>Bacteria</taxon>
        <taxon>Pseudomonadati</taxon>
        <taxon>Bacteroidota</taxon>
        <taxon>Bacteroidia</taxon>
        <taxon>Bacteroidales</taxon>
        <taxon>Tannerellaceae</taxon>
        <taxon>Tannerella</taxon>
    </lineage>
</organism>
<evidence type="ECO:0000313" key="2">
    <source>
        <dbReference type="EMBL" id="AEW19972.1"/>
    </source>
</evidence>
<protein>
    <submittedName>
        <fullName evidence="2">Glyoxalase family protein</fullName>
    </submittedName>
</protein>
<dbReference type="eggNOG" id="COG0346">
    <property type="taxonomic scope" value="Bacteria"/>
</dbReference>
<dbReference type="EMBL" id="CP003191">
    <property type="protein sequence ID" value="AEW19972.1"/>
    <property type="molecule type" value="Genomic_DNA"/>
</dbReference>
<dbReference type="Gene3D" id="3.10.180.10">
    <property type="entry name" value="2,3-Dihydroxybiphenyl 1,2-Dioxygenase, domain 1"/>
    <property type="match status" value="1"/>
</dbReference>
<dbReference type="PATRIC" id="fig|203275.8.peg.1958"/>
<keyword evidence="3" id="KW-1185">Reference proteome</keyword>
<sequence>MIIDYLLMIKIDHIALYTRRLEVCRAFYETYFGATAGTMYHNPNTGLKTYFLSFTGDTRLEIMERPDVGERPDKALSEGFIHLAFSTGSREAVDRLTARLVADGYACVGRPRVTGDGYYESVVTDPDGNRIEITI</sequence>
<dbReference type="AlphaFoldDB" id="G8UIK7"/>
<dbReference type="InterPro" id="IPR051332">
    <property type="entry name" value="Fosfomycin_Res_Enzymes"/>
</dbReference>
<dbReference type="PANTHER" id="PTHR36113:SF1">
    <property type="entry name" value="GLYOXALASE_BLEOMYCIN RESISTANCE PROTEIN_DIOXYGENASE"/>
    <property type="match status" value="1"/>
</dbReference>
<dbReference type="Proteomes" id="UP000005436">
    <property type="component" value="Chromosome"/>
</dbReference>
<dbReference type="STRING" id="203275.BFO_2156"/>
<proteinExistence type="predicted"/>
<name>G8UIK7_TANFA</name>
<dbReference type="PANTHER" id="PTHR36113">
    <property type="entry name" value="LYASE, PUTATIVE-RELATED-RELATED"/>
    <property type="match status" value="1"/>
</dbReference>
<dbReference type="PROSITE" id="PS51819">
    <property type="entry name" value="VOC"/>
    <property type="match status" value="1"/>
</dbReference>
<dbReference type="InterPro" id="IPR029068">
    <property type="entry name" value="Glyas_Bleomycin-R_OHBP_Dase"/>
</dbReference>
<accession>G8UIK7</accession>
<feature type="domain" description="VOC" evidence="1">
    <location>
        <begin position="10"/>
        <end position="135"/>
    </location>
</feature>
<evidence type="ECO:0000313" key="3">
    <source>
        <dbReference type="Proteomes" id="UP000005436"/>
    </source>
</evidence>
<gene>
    <name evidence="2" type="ordered locus">BFO_2156</name>
</gene>
<dbReference type="Pfam" id="PF00903">
    <property type="entry name" value="Glyoxalase"/>
    <property type="match status" value="1"/>
</dbReference>
<reference evidence="3" key="1">
    <citation type="submission" date="2011-12" db="EMBL/GenBank/DDBJ databases">
        <title>Complete sequence of Tannerella forsythia ATCC 43037.</title>
        <authorList>
            <person name="Dewhirst F."/>
            <person name="Tanner A."/>
            <person name="Izard J."/>
            <person name="Brinkac L."/>
            <person name="Durkin A.S."/>
            <person name="Hostetler J."/>
            <person name="Shetty J."/>
            <person name="Torralba M."/>
            <person name="Gill S."/>
            <person name="Nelson K."/>
        </authorList>
    </citation>
    <scope>NUCLEOTIDE SEQUENCE [LARGE SCALE GENOMIC DNA]</scope>
    <source>
        <strain evidence="3">ATCC 43037 / JCM 10827 / CCUG 33226 / KCTC 5666 / FDC 338</strain>
    </source>
</reference>
<dbReference type="InterPro" id="IPR037523">
    <property type="entry name" value="VOC_core"/>
</dbReference>
<dbReference type="SUPFAM" id="SSF54593">
    <property type="entry name" value="Glyoxalase/Bleomycin resistance protein/Dihydroxybiphenyl dioxygenase"/>
    <property type="match status" value="1"/>
</dbReference>
<dbReference type="InterPro" id="IPR004360">
    <property type="entry name" value="Glyas_Fos-R_dOase_dom"/>
</dbReference>
<evidence type="ECO:0000259" key="1">
    <source>
        <dbReference type="PROSITE" id="PS51819"/>
    </source>
</evidence>